<dbReference type="OrthoDB" id="412093at2759"/>
<protein>
    <submittedName>
        <fullName evidence="1">ALMA4 protein</fullName>
    </submittedName>
</protein>
<dbReference type="AlphaFoldDB" id="A0A812MFM8"/>
<accession>A0A812MFM8</accession>
<sequence>MAATLDTTLLQSVRECFERLLSFASNITGVTADFGNLWLKHHSAIRSVIPERPVYLTPIIQLPMISACFKSCEQILLVTWGSQEDVESMKPKFLSDCNIVLDVDRLEILGIDASKDPRWARYLNFETTAEDDQALGAEVLSMVQRKMAEVNVQGKKDMFIKSVIVTTRLSMFSDNLRQGTGLPVFNELTMLDLFSSASSLSHYNDAKVLCRLDEKLAKPTSPTTSSSPRSFKLACKLGLLQLEYNYPPAFGDVDHPGTFGFQTCPRVVGGLTFERAQEGSFDPAILENMAKQIKTLEDDGVVGITGNCGFMMHYQCFARYVANVPVFMSALIQAATMAAAMEPAERVLILTANAASLQPGRDKLLLESGIQVTNSEKFVIRGCESLPGFEAVANAERVDTIRVQAAISSYVLDIIKEEGARDDAGSIKMILLECTELPHYADELRRMTGLPVFDAVTCVNYFFRATATNNWNTKTFTPHNPTFWSQNFDAKGRMRDNCTVTGTCQDELITESG</sequence>
<dbReference type="EMBL" id="CAJNIZ010007849">
    <property type="protein sequence ID" value="CAE7261858.1"/>
    <property type="molecule type" value="Genomic_DNA"/>
</dbReference>
<dbReference type="Gene3D" id="3.40.50.12500">
    <property type="match status" value="1"/>
</dbReference>
<gene>
    <name evidence="1" type="primary">ALMA4</name>
    <name evidence="1" type="ORF">SPIL2461_LOCUS5512</name>
</gene>
<keyword evidence="2" id="KW-1185">Reference proteome</keyword>
<dbReference type="InterPro" id="IPR053714">
    <property type="entry name" value="Iso_Racemase_Enz_sf"/>
</dbReference>
<evidence type="ECO:0000313" key="2">
    <source>
        <dbReference type="Proteomes" id="UP000649617"/>
    </source>
</evidence>
<organism evidence="1 2">
    <name type="scientific">Symbiodinium pilosum</name>
    <name type="common">Dinoflagellate</name>
    <dbReference type="NCBI Taxonomy" id="2952"/>
    <lineage>
        <taxon>Eukaryota</taxon>
        <taxon>Sar</taxon>
        <taxon>Alveolata</taxon>
        <taxon>Dinophyceae</taxon>
        <taxon>Suessiales</taxon>
        <taxon>Symbiodiniaceae</taxon>
        <taxon>Symbiodinium</taxon>
    </lineage>
</organism>
<evidence type="ECO:0000313" key="1">
    <source>
        <dbReference type="EMBL" id="CAE7261858.1"/>
    </source>
</evidence>
<proteinExistence type="predicted"/>
<reference evidence="1" key="1">
    <citation type="submission" date="2021-02" db="EMBL/GenBank/DDBJ databases">
        <authorList>
            <person name="Dougan E. K."/>
            <person name="Rhodes N."/>
            <person name="Thang M."/>
            <person name="Chan C."/>
        </authorList>
    </citation>
    <scope>NUCLEOTIDE SEQUENCE</scope>
</reference>
<dbReference type="Proteomes" id="UP000649617">
    <property type="component" value="Unassembled WGS sequence"/>
</dbReference>
<name>A0A812MFM8_SYMPI</name>
<comment type="caution">
    <text evidence="1">The sequence shown here is derived from an EMBL/GenBank/DDBJ whole genome shotgun (WGS) entry which is preliminary data.</text>
</comment>